<gene>
    <name evidence="9" type="primary">agrB_1</name>
    <name evidence="9" type="ORF">CNLFYP112_00856</name>
</gene>
<feature type="transmembrane region" description="Helical" evidence="8">
    <location>
        <begin position="166"/>
        <end position="185"/>
    </location>
</feature>
<dbReference type="GO" id="GO:0008233">
    <property type="term" value="F:peptidase activity"/>
    <property type="evidence" value="ECO:0007669"/>
    <property type="project" value="UniProtKB-KW"/>
</dbReference>
<evidence type="ECO:0000256" key="4">
    <source>
        <dbReference type="ARBA" id="ARBA00022692"/>
    </source>
</evidence>
<evidence type="ECO:0000256" key="3">
    <source>
        <dbReference type="ARBA" id="ARBA00022670"/>
    </source>
</evidence>
<keyword evidence="1" id="KW-1003">Cell membrane</keyword>
<dbReference type="InterPro" id="IPR006741">
    <property type="entry name" value="AgrB"/>
</dbReference>
<sequence length="188" mass="21619">MNLTTHLTDYLVDGKNIPDSEREIIRYGVEGILNNLLGIFITLTVGIFCDCVFESCVFWIFFWTLRKHAGGFHAKTKFRCLMMSVVLLFLAFEFLLEAGWTIDVYTWIMVIGSGCIFYLAPVETHNKQLDEEEVRVYRKRTRIILGIQLILYFLSLILGGEQFCRIVAVNVVVASFSLVLGKISLNMW</sequence>
<dbReference type="Pfam" id="PF04647">
    <property type="entry name" value="AgrB"/>
    <property type="match status" value="1"/>
</dbReference>
<evidence type="ECO:0000256" key="2">
    <source>
        <dbReference type="ARBA" id="ARBA00022654"/>
    </source>
</evidence>
<name>A0A6N2W9Y9_9FIRM</name>
<keyword evidence="2" id="KW-0673">Quorum sensing</keyword>
<keyword evidence="5 9" id="KW-0378">Hydrolase</keyword>
<evidence type="ECO:0000256" key="1">
    <source>
        <dbReference type="ARBA" id="ARBA00022475"/>
    </source>
</evidence>
<keyword evidence="7 8" id="KW-0472">Membrane</keyword>
<protein>
    <submittedName>
        <fullName evidence="9">Accessory gene regulator protein B</fullName>
        <ecNumber evidence="9">3.4.-.-</ecNumber>
    </submittedName>
</protein>
<evidence type="ECO:0000256" key="5">
    <source>
        <dbReference type="ARBA" id="ARBA00022801"/>
    </source>
</evidence>
<dbReference type="EC" id="3.4.-.-" evidence="9"/>
<keyword evidence="3" id="KW-0645">Protease</keyword>
<dbReference type="EMBL" id="CACRTG010000046">
    <property type="protein sequence ID" value="VYT39489.1"/>
    <property type="molecule type" value="Genomic_DNA"/>
</dbReference>
<dbReference type="GO" id="GO:0006508">
    <property type="term" value="P:proteolysis"/>
    <property type="evidence" value="ECO:0007669"/>
    <property type="project" value="UniProtKB-KW"/>
</dbReference>
<feature type="transmembrane region" description="Helical" evidence="8">
    <location>
        <begin position="36"/>
        <end position="65"/>
    </location>
</feature>
<organism evidence="9">
    <name type="scientific">[Clostridium] nexile</name>
    <dbReference type="NCBI Taxonomy" id="29361"/>
    <lineage>
        <taxon>Bacteria</taxon>
        <taxon>Bacillati</taxon>
        <taxon>Bacillota</taxon>
        <taxon>Clostridia</taxon>
        <taxon>Lachnospirales</taxon>
        <taxon>Lachnospiraceae</taxon>
        <taxon>Tyzzerella</taxon>
    </lineage>
</organism>
<feature type="transmembrane region" description="Helical" evidence="8">
    <location>
        <begin position="77"/>
        <end position="96"/>
    </location>
</feature>
<evidence type="ECO:0000256" key="7">
    <source>
        <dbReference type="ARBA" id="ARBA00023136"/>
    </source>
</evidence>
<dbReference type="SMART" id="SM00793">
    <property type="entry name" value="AgrB"/>
    <property type="match status" value="1"/>
</dbReference>
<feature type="transmembrane region" description="Helical" evidence="8">
    <location>
        <begin position="143"/>
        <end position="160"/>
    </location>
</feature>
<keyword evidence="4 8" id="KW-0812">Transmembrane</keyword>
<dbReference type="AlphaFoldDB" id="A0A6N2W9Y9"/>
<feature type="transmembrane region" description="Helical" evidence="8">
    <location>
        <begin position="102"/>
        <end position="122"/>
    </location>
</feature>
<evidence type="ECO:0000313" key="9">
    <source>
        <dbReference type="EMBL" id="VYT39489.1"/>
    </source>
</evidence>
<evidence type="ECO:0000256" key="6">
    <source>
        <dbReference type="ARBA" id="ARBA00022989"/>
    </source>
</evidence>
<dbReference type="GO" id="GO:0016020">
    <property type="term" value="C:membrane"/>
    <property type="evidence" value="ECO:0007669"/>
    <property type="project" value="InterPro"/>
</dbReference>
<accession>A0A6N2W9Y9</accession>
<reference evidence="9" key="1">
    <citation type="submission" date="2019-11" db="EMBL/GenBank/DDBJ databases">
        <authorList>
            <person name="Feng L."/>
        </authorList>
    </citation>
    <scope>NUCLEOTIDE SEQUENCE</scope>
    <source>
        <strain evidence="9">CnexileLFYP112</strain>
    </source>
</reference>
<keyword evidence="6 8" id="KW-1133">Transmembrane helix</keyword>
<dbReference type="GO" id="GO:0009372">
    <property type="term" value="P:quorum sensing"/>
    <property type="evidence" value="ECO:0007669"/>
    <property type="project" value="UniProtKB-KW"/>
</dbReference>
<evidence type="ECO:0000256" key="8">
    <source>
        <dbReference type="SAM" id="Phobius"/>
    </source>
</evidence>
<proteinExistence type="predicted"/>